<organism evidence="1 2">
    <name type="scientific">Cryoendolithus antarcticus</name>
    <dbReference type="NCBI Taxonomy" id="1507870"/>
    <lineage>
        <taxon>Eukaryota</taxon>
        <taxon>Fungi</taxon>
        <taxon>Dikarya</taxon>
        <taxon>Ascomycota</taxon>
        <taxon>Pezizomycotina</taxon>
        <taxon>Dothideomycetes</taxon>
        <taxon>Dothideomycetidae</taxon>
        <taxon>Cladosporiales</taxon>
        <taxon>Cladosporiaceae</taxon>
        <taxon>Cryoendolithus</taxon>
    </lineage>
</organism>
<keyword evidence="2" id="KW-1185">Reference proteome</keyword>
<reference evidence="2" key="1">
    <citation type="submission" date="2017-03" db="EMBL/GenBank/DDBJ databases">
        <title>Genomes of endolithic fungi from Antarctica.</title>
        <authorList>
            <person name="Coleine C."/>
            <person name="Masonjones S."/>
            <person name="Stajich J.E."/>
        </authorList>
    </citation>
    <scope>NUCLEOTIDE SEQUENCE [LARGE SCALE GENOMIC DNA]</scope>
    <source>
        <strain evidence="2">CCFEE 5527</strain>
    </source>
</reference>
<dbReference type="STRING" id="1507870.A0A1V8TSC2"/>
<protein>
    <submittedName>
        <fullName evidence="1">Uncharacterized protein</fullName>
    </submittedName>
</protein>
<proteinExistence type="predicted"/>
<dbReference type="AlphaFoldDB" id="A0A1V8TSC2"/>
<evidence type="ECO:0000313" key="2">
    <source>
        <dbReference type="Proteomes" id="UP000192596"/>
    </source>
</evidence>
<accession>A0A1V8TSC2</accession>
<dbReference type="Proteomes" id="UP000192596">
    <property type="component" value="Unassembled WGS sequence"/>
</dbReference>
<gene>
    <name evidence="1" type="ORF">B0A48_00978</name>
</gene>
<evidence type="ECO:0000313" key="1">
    <source>
        <dbReference type="EMBL" id="OQO14102.1"/>
    </source>
</evidence>
<dbReference type="OrthoDB" id="5243686at2759"/>
<dbReference type="InParanoid" id="A0A1V8TSC2"/>
<sequence length="266" mass="30218">MAVDFYFRIIGIEADTENIRIVDGGWRPPRAQGKNKYKLWPSGWQDHALFHHGNGITTRLQQASLAPPLDKYGTCSMYVANGSIWVVNCDATQKAIHDGEDNDTPDRGRTHHHEYSTRDWSHVQFNTVSTQIDPTRTMSCVTYDGEQEKLIYQHYDQEWAKKLFPDRYSRMGDRAVERGPRLGGLVGELPILLGLVALSVDPRGMQERIPNIVQGPPWVLPDGLGRTVGWDDRRGVLVEVWTKHDDSQSVDTLKRYEQGGFGKIFA</sequence>
<name>A0A1V8TSC2_9PEZI</name>
<dbReference type="EMBL" id="NAJO01000002">
    <property type="protein sequence ID" value="OQO14102.1"/>
    <property type="molecule type" value="Genomic_DNA"/>
</dbReference>
<comment type="caution">
    <text evidence="1">The sequence shown here is derived from an EMBL/GenBank/DDBJ whole genome shotgun (WGS) entry which is preliminary data.</text>
</comment>